<proteinExistence type="predicted"/>
<keyword evidence="2" id="KW-0540">Nuclease</keyword>
<dbReference type="Pfam" id="PF03372">
    <property type="entry name" value="Exo_endo_phos"/>
    <property type="match status" value="1"/>
</dbReference>
<keyword evidence="2" id="KW-0255">Endonuclease</keyword>
<evidence type="ECO:0000313" key="3">
    <source>
        <dbReference type="Proteomes" id="UP000265520"/>
    </source>
</evidence>
<dbReference type="GO" id="GO:0004519">
    <property type="term" value="F:endonuclease activity"/>
    <property type="evidence" value="ECO:0007669"/>
    <property type="project" value="UniProtKB-KW"/>
</dbReference>
<sequence>MQGNEHLAAADIRDIGDVIGVKFKDAPANRFNVLAGARSGKPRVDRELVKEGGGNEGGVGVFNEVNLLECEGSGWGRKAEGGASPFEFSYRPSVGASGGLLTMWDPSEVEVWSSVSREHTLVCHGRFRSSNEDFVVVNVYAPCDPGAKQRLWDSLSARLQSLVGSRVCVCGDFNAVRCEEERRSLRAGPRASDHIPFNTFIEDNNLLDFPLSGRKFTWYKGDGLSMSRLDRFLVSEEWCLTWPNCIQVALLRGLSDHCPLVLVASEDNWGPRPVRMLKCWRDIPGYHLFVREKWVSLQVAGWGGFVLKEKLRMIKEALK</sequence>
<keyword evidence="2" id="KW-0269">Exonuclease</keyword>
<name>A0A392N7D9_9FABA</name>
<dbReference type="InterPro" id="IPR036691">
    <property type="entry name" value="Endo/exonu/phosph_ase_sf"/>
</dbReference>
<keyword evidence="3" id="KW-1185">Reference proteome</keyword>
<feature type="domain" description="Endonuclease/exonuclease/phosphatase" evidence="1">
    <location>
        <begin position="118"/>
        <end position="257"/>
    </location>
</feature>
<organism evidence="2 3">
    <name type="scientific">Trifolium medium</name>
    <dbReference type="NCBI Taxonomy" id="97028"/>
    <lineage>
        <taxon>Eukaryota</taxon>
        <taxon>Viridiplantae</taxon>
        <taxon>Streptophyta</taxon>
        <taxon>Embryophyta</taxon>
        <taxon>Tracheophyta</taxon>
        <taxon>Spermatophyta</taxon>
        <taxon>Magnoliopsida</taxon>
        <taxon>eudicotyledons</taxon>
        <taxon>Gunneridae</taxon>
        <taxon>Pentapetalae</taxon>
        <taxon>rosids</taxon>
        <taxon>fabids</taxon>
        <taxon>Fabales</taxon>
        <taxon>Fabaceae</taxon>
        <taxon>Papilionoideae</taxon>
        <taxon>50 kb inversion clade</taxon>
        <taxon>NPAAA clade</taxon>
        <taxon>Hologalegina</taxon>
        <taxon>IRL clade</taxon>
        <taxon>Trifolieae</taxon>
        <taxon>Trifolium</taxon>
    </lineage>
</organism>
<dbReference type="PANTHER" id="PTHR33710:SF64">
    <property type="entry name" value="ENDONUCLEASE_EXONUCLEASE_PHOSPHATASE DOMAIN-CONTAINING PROTEIN"/>
    <property type="match status" value="1"/>
</dbReference>
<evidence type="ECO:0000259" key="1">
    <source>
        <dbReference type="Pfam" id="PF03372"/>
    </source>
</evidence>
<keyword evidence="2" id="KW-0378">Hydrolase</keyword>
<dbReference type="AlphaFoldDB" id="A0A392N7D9"/>
<dbReference type="Gene3D" id="3.60.10.10">
    <property type="entry name" value="Endonuclease/exonuclease/phosphatase"/>
    <property type="match status" value="1"/>
</dbReference>
<dbReference type="PANTHER" id="PTHR33710">
    <property type="entry name" value="BNAC02G09200D PROTEIN"/>
    <property type="match status" value="1"/>
</dbReference>
<dbReference type="GO" id="GO:0004527">
    <property type="term" value="F:exonuclease activity"/>
    <property type="evidence" value="ECO:0007669"/>
    <property type="project" value="UniProtKB-KW"/>
</dbReference>
<evidence type="ECO:0000313" key="2">
    <source>
        <dbReference type="EMBL" id="MCH95720.1"/>
    </source>
</evidence>
<dbReference type="EMBL" id="LXQA010030518">
    <property type="protein sequence ID" value="MCH95720.1"/>
    <property type="molecule type" value="Genomic_DNA"/>
</dbReference>
<dbReference type="SUPFAM" id="SSF56219">
    <property type="entry name" value="DNase I-like"/>
    <property type="match status" value="1"/>
</dbReference>
<reference evidence="2 3" key="1">
    <citation type="journal article" date="2018" name="Front. Plant Sci.">
        <title>Red Clover (Trifolium pratense) and Zigzag Clover (T. medium) - A Picture of Genomic Similarities and Differences.</title>
        <authorList>
            <person name="Dluhosova J."/>
            <person name="Istvanek J."/>
            <person name="Nedelnik J."/>
            <person name="Repkova J."/>
        </authorList>
    </citation>
    <scope>NUCLEOTIDE SEQUENCE [LARGE SCALE GENOMIC DNA]</scope>
    <source>
        <strain evidence="3">cv. 10/8</strain>
        <tissue evidence="2">Leaf</tissue>
    </source>
</reference>
<dbReference type="Proteomes" id="UP000265520">
    <property type="component" value="Unassembled WGS sequence"/>
</dbReference>
<dbReference type="InterPro" id="IPR005135">
    <property type="entry name" value="Endo/exonuclease/phosphatase"/>
</dbReference>
<protein>
    <submittedName>
        <fullName evidence="2">Endonuclease/exonuclease/phosphatase family protein</fullName>
    </submittedName>
</protein>
<accession>A0A392N7D9</accession>
<comment type="caution">
    <text evidence="2">The sequence shown here is derived from an EMBL/GenBank/DDBJ whole genome shotgun (WGS) entry which is preliminary data.</text>
</comment>